<dbReference type="RefSeq" id="XP_027612254.1">
    <property type="nucleotide sequence ID" value="XM_027756453.1"/>
</dbReference>
<dbReference type="InterPro" id="IPR011701">
    <property type="entry name" value="MFS"/>
</dbReference>
<feature type="transmembrane region" description="Helical" evidence="5">
    <location>
        <begin position="109"/>
        <end position="126"/>
    </location>
</feature>
<gene>
    <name evidence="6" type="ORF">SCP_0310680</name>
</gene>
<name>A0A401GGU7_9APHY</name>
<comment type="subcellular location">
    <subcellularLocation>
        <location evidence="1">Membrane</location>
        <topology evidence="1">Multi-pass membrane protein</topology>
    </subcellularLocation>
</comment>
<sequence>MGVSFVRPFKLVLSKLDASDIAMRIQEVEQVEYRLYRRRWVGLVAIMILNVVAGMPLVWFGPIADDVVEQFGITLDQVNWLGNVVNVIYVPCACVIPALYSCIGLKKSCYVGAICFVVSGWIRYAATAKPLSMNGAFVLMLLGQILAGFAQPIFQVLIPRYSEKWFDLRGRTTATMLMSIANPFGTGLSQLISPLCGTPGQSLLILGIVFSAATPLVFFIEDAPPTPPTPSAAEQNPSFRSLVIALIGKTPYDAPTYMTFRQRIDFVVMALVFGVLVGITTSFSILTAQDLEPYGYGDLISGLMGATILLVGVVAAVITAPLFDRVLSHHLALSCKCVCPILGASWLSLIWAVRANNTGALFAIMAIIGASSLTLLPVALELAVELTRNADGSSAVLWGSANLFAVIFVVVEGALRAGPDAHLPYNMSRALIFQGVLACAIVVALVLEGKQQRRAEDERRIATARAVTGDALRLAEIVRRSDGKSDAGTGCELDV</sequence>
<dbReference type="EMBL" id="BFAD01000003">
    <property type="protein sequence ID" value="GBE81341.1"/>
    <property type="molecule type" value="Genomic_DNA"/>
</dbReference>
<dbReference type="InterPro" id="IPR036259">
    <property type="entry name" value="MFS_trans_sf"/>
</dbReference>
<dbReference type="GO" id="GO:0016020">
    <property type="term" value="C:membrane"/>
    <property type="evidence" value="ECO:0007669"/>
    <property type="project" value="UniProtKB-SubCell"/>
</dbReference>
<evidence type="ECO:0000256" key="5">
    <source>
        <dbReference type="SAM" id="Phobius"/>
    </source>
</evidence>
<dbReference type="GO" id="GO:0022857">
    <property type="term" value="F:transmembrane transporter activity"/>
    <property type="evidence" value="ECO:0007669"/>
    <property type="project" value="InterPro"/>
</dbReference>
<dbReference type="OrthoDB" id="422206at2759"/>
<evidence type="ECO:0000313" key="7">
    <source>
        <dbReference type="Proteomes" id="UP000287166"/>
    </source>
</evidence>
<feature type="transmembrane region" description="Helical" evidence="5">
    <location>
        <begin position="40"/>
        <end position="60"/>
    </location>
</feature>
<keyword evidence="2 5" id="KW-0812">Transmembrane</keyword>
<feature type="transmembrane region" description="Helical" evidence="5">
    <location>
        <begin position="80"/>
        <end position="102"/>
    </location>
</feature>
<evidence type="ECO:0000256" key="4">
    <source>
        <dbReference type="ARBA" id="ARBA00023136"/>
    </source>
</evidence>
<dbReference type="GeneID" id="38778258"/>
<protein>
    <recommendedName>
        <fullName evidence="8">MFS general substrate transporter</fullName>
    </recommendedName>
</protein>
<reference evidence="6 7" key="1">
    <citation type="journal article" date="2018" name="Sci. Rep.">
        <title>Genome sequence of the cauliflower mushroom Sparassis crispa (Hanabiratake) and its association with beneficial usage.</title>
        <authorList>
            <person name="Kiyama R."/>
            <person name="Furutani Y."/>
            <person name="Kawaguchi K."/>
            <person name="Nakanishi T."/>
        </authorList>
    </citation>
    <scope>NUCLEOTIDE SEQUENCE [LARGE SCALE GENOMIC DNA]</scope>
</reference>
<comment type="caution">
    <text evidence="6">The sequence shown here is derived from an EMBL/GenBank/DDBJ whole genome shotgun (WGS) entry which is preliminary data.</text>
</comment>
<feature type="transmembrane region" description="Helical" evidence="5">
    <location>
        <begin position="395"/>
        <end position="415"/>
    </location>
</feature>
<dbReference type="PANTHER" id="PTHR10924">
    <property type="entry name" value="MAJOR FACILITATOR SUPERFAMILY PROTEIN-RELATED"/>
    <property type="match status" value="1"/>
</dbReference>
<dbReference type="Pfam" id="PF07690">
    <property type="entry name" value="MFS_1"/>
    <property type="match status" value="1"/>
</dbReference>
<proteinExistence type="predicted"/>
<feature type="transmembrane region" description="Helical" evidence="5">
    <location>
        <begin position="427"/>
        <end position="447"/>
    </location>
</feature>
<feature type="transmembrane region" description="Helical" evidence="5">
    <location>
        <begin position="331"/>
        <end position="353"/>
    </location>
</feature>
<feature type="transmembrane region" description="Helical" evidence="5">
    <location>
        <begin position="299"/>
        <end position="319"/>
    </location>
</feature>
<accession>A0A401GGU7</accession>
<dbReference type="PANTHER" id="PTHR10924:SF6">
    <property type="entry name" value="SOLUTE CARRIER FAMILY 49 MEMBER A3"/>
    <property type="match status" value="1"/>
</dbReference>
<organism evidence="6 7">
    <name type="scientific">Sparassis crispa</name>
    <dbReference type="NCBI Taxonomy" id="139825"/>
    <lineage>
        <taxon>Eukaryota</taxon>
        <taxon>Fungi</taxon>
        <taxon>Dikarya</taxon>
        <taxon>Basidiomycota</taxon>
        <taxon>Agaricomycotina</taxon>
        <taxon>Agaricomycetes</taxon>
        <taxon>Polyporales</taxon>
        <taxon>Sparassidaceae</taxon>
        <taxon>Sparassis</taxon>
    </lineage>
</organism>
<evidence type="ECO:0000256" key="1">
    <source>
        <dbReference type="ARBA" id="ARBA00004141"/>
    </source>
</evidence>
<dbReference type="SUPFAM" id="SSF103473">
    <property type="entry name" value="MFS general substrate transporter"/>
    <property type="match status" value="1"/>
</dbReference>
<keyword evidence="4 5" id="KW-0472">Membrane</keyword>
<feature type="transmembrane region" description="Helical" evidence="5">
    <location>
        <begin position="359"/>
        <end position="383"/>
    </location>
</feature>
<dbReference type="InParanoid" id="A0A401GGU7"/>
<evidence type="ECO:0000313" key="6">
    <source>
        <dbReference type="EMBL" id="GBE81341.1"/>
    </source>
</evidence>
<evidence type="ECO:0008006" key="8">
    <source>
        <dbReference type="Google" id="ProtNLM"/>
    </source>
</evidence>
<dbReference type="AlphaFoldDB" id="A0A401GGU7"/>
<feature type="transmembrane region" description="Helical" evidence="5">
    <location>
        <begin position="266"/>
        <end position="287"/>
    </location>
</feature>
<dbReference type="Proteomes" id="UP000287166">
    <property type="component" value="Unassembled WGS sequence"/>
</dbReference>
<keyword evidence="3 5" id="KW-1133">Transmembrane helix</keyword>
<feature type="transmembrane region" description="Helical" evidence="5">
    <location>
        <begin position="132"/>
        <end position="154"/>
    </location>
</feature>
<keyword evidence="7" id="KW-1185">Reference proteome</keyword>
<dbReference type="Gene3D" id="1.20.1250.20">
    <property type="entry name" value="MFS general substrate transporter like domains"/>
    <property type="match status" value="2"/>
</dbReference>
<dbReference type="InterPro" id="IPR049680">
    <property type="entry name" value="FLVCR1-2_SLC49-like"/>
</dbReference>
<evidence type="ECO:0000256" key="2">
    <source>
        <dbReference type="ARBA" id="ARBA00022692"/>
    </source>
</evidence>
<evidence type="ECO:0000256" key="3">
    <source>
        <dbReference type="ARBA" id="ARBA00022989"/>
    </source>
</evidence>